<feature type="non-terminal residue" evidence="3">
    <location>
        <position position="219"/>
    </location>
</feature>
<reference evidence="3" key="2">
    <citation type="submission" date="2018-04" db="EMBL/GenBank/DDBJ databases">
        <title>Leveraging single-cell genomics to expand the Fungal Tree of Life.</title>
        <authorList>
            <consortium name="DOE Joint Genome Institute"/>
            <person name="Ahrendt S.R."/>
            <person name="Quandt C.A."/>
            <person name="Ciobanu D."/>
            <person name="Clum A."/>
            <person name="Salamov A."/>
            <person name="Andreopoulos B."/>
            <person name="Cheng J.-F."/>
            <person name="Woyke T."/>
            <person name="Pelin A."/>
            <person name="Henrissat B."/>
            <person name="Benny G.L."/>
            <person name="Smith M.E."/>
            <person name="James T.Y."/>
            <person name="Grigoriev I.V."/>
        </authorList>
    </citation>
    <scope>NUCLEOTIDE SEQUENCE</scope>
    <source>
        <strain evidence="3">ATCC 52028</strain>
    </source>
</reference>
<dbReference type="InterPro" id="IPR006595">
    <property type="entry name" value="CTLH_C"/>
</dbReference>
<reference evidence="2" key="3">
    <citation type="submission" date="2018-08" db="EMBL/GenBank/DDBJ databases">
        <title>Leveraging single-cell genomics to expand the Fungal Tree of Life.</title>
        <authorList>
            <consortium name="DOE Joint Genome Institute"/>
            <person name="Ahrendt S.R."/>
            <person name="Quandt C.A."/>
            <person name="Ciobanu D."/>
            <person name="Clum A."/>
            <person name="Salamov A."/>
            <person name="Andreopoulos B."/>
            <person name="Cheng J.-F."/>
            <person name="Woyke T."/>
            <person name="Pelin A."/>
            <person name="Henrissat B."/>
            <person name="Reynolds N."/>
            <person name="Benny G.L."/>
            <person name="Smith M.E."/>
            <person name="James T.Y."/>
            <person name="Grigoriev I.V."/>
        </authorList>
    </citation>
    <scope>NUCLEOTIDE SEQUENCE</scope>
    <source>
        <strain evidence="2">ATCC 52028</strain>
    </source>
</reference>
<reference evidence="4 5" key="1">
    <citation type="journal article" date="2018" name="Nat. Microbiol.">
        <title>Leveraging single-cell genomics to expand the fungal tree of life.</title>
        <authorList>
            <person name="Ahrendt S.R."/>
            <person name="Quandt C.A."/>
            <person name="Ciobanu D."/>
            <person name="Clum A."/>
            <person name="Salamov A."/>
            <person name="Andreopoulos B."/>
            <person name="Cheng J.F."/>
            <person name="Woyke T."/>
            <person name="Pelin A."/>
            <person name="Henrissat B."/>
            <person name="Reynolds N.K."/>
            <person name="Benny G.L."/>
            <person name="Smith M.E."/>
            <person name="James T.Y."/>
            <person name="Grigoriev I.V."/>
        </authorList>
    </citation>
    <scope>NUCLEOTIDE SEQUENCE [LARGE SCALE GENOMIC DNA]</scope>
    <source>
        <strain evidence="4 5">ATCC 52028</strain>
    </source>
</reference>
<name>A0A4V1IV54_9FUNG</name>
<dbReference type="InterPro" id="IPR050618">
    <property type="entry name" value="Ubq-SigPath_Reg"/>
</dbReference>
<sequence length="219" mass="24325">MASIPVPRKKTTLSPREWEEALSTVPFSKAAMNALIMNYLVVEGFKDAADQFARESGTVPAVNTASIQDRMAIRQAVQAGRIDDAIAQVNDLDPEILDANTMLSFRLQQQKLIEMIREGRVADAIAYAQEELAPRGESNPACLRETEKTMALLAFEDAVHSPVGYLLSPQQRQNTASELNAAILTAQSQDRDPKLPGLLQLLFWSQDQLDERNIDYPKI</sequence>
<dbReference type="EMBL" id="ML010158">
    <property type="protein sequence ID" value="RKO96258.1"/>
    <property type="molecule type" value="Genomic_DNA"/>
</dbReference>
<dbReference type="InterPro" id="IPR013144">
    <property type="entry name" value="CRA_dom"/>
</dbReference>
<evidence type="ECO:0000313" key="4">
    <source>
        <dbReference type="Proteomes" id="UP000268535"/>
    </source>
</evidence>
<dbReference type="Pfam" id="PF10607">
    <property type="entry name" value="CTLH"/>
    <property type="match status" value="1"/>
</dbReference>
<dbReference type="Proteomes" id="UP000268535">
    <property type="component" value="Unassembled WGS sequence"/>
</dbReference>
<dbReference type="PROSITE" id="PS50897">
    <property type="entry name" value="CTLH"/>
    <property type="match status" value="1"/>
</dbReference>
<organism evidence="3 5">
    <name type="scientific">Caulochytrium protostelioides</name>
    <dbReference type="NCBI Taxonomy" id="1555241"/>
    <lineage>
        <taxon>Eukaryota</taxon>
        <taxon>Fungi</taxon>
        <taxon>Fungi incertae sedis</taxon>
        <taxon>Chytridiomycota</taxon>
        <taxon>Chytridiomycota incertae sedis</taxon>
        <taxon>Chytridiomycetes</taxon>
        <taxon>Caulochytriales</taxon>
        <taxon>Caulochytriaceae</taxon>
        <taxon>Caulochytrium</taxon>
    </lineage>
</organism>
<dbReference type="EMBL" id="ML014133">
    <property type="protein sequence ID" value="RKP02869.1"/>
    <property type="molecule type" value="Genomic_DNA"/>
</dbReference>
<protein>
    <recommendedName>
        <fullName evidence="1">CTLH domain-containing protein</fullName>
    </recommendedName>
</protein>
<dbReference type="InterPro" id="IPR024964">
    <property type="entry name" value="CTLH/CRA"/>
</dbReference>
<evidence type="ECO:0000313" key="2">
    <source>
        <dbReference type="EMBL" id="RKO96258.1"/>
    </source>
</evidence>
<evidence type="ECO:0000259" key="1">
    <source>
        <dbReference type="PROSITE" id="PS50897"/>
    </source>
</evidence>
<keyword evidence="5" id="KW-1185">Reference proteome</keyword>
<dbReference type="SMART" id="SM00668">
    <property type="entry name" value="CTLH"/>
    <property type="match status" value="1"/>
</dbReference>
<proteinExistence type="predicted"/>
<gene>
    <name evidence="2" type="ORF">CAUPRSCDRAFT_1531</name>
    <name evidence="3" type="ORF">CXG81DRAFT_850</name>
</gene>
<dbReference type="InterPro" id="IPR006594">
    <property type="entry name" value="LisH"/>
</dbReference>
<dbReference type="Proteomes" id="UP000274922">
    <property type="component" value="Unassembled WGS sequence"/>
</dbReference>
<feature type="domain" description="CTLH" evidence="1">
    <location>
        <begin position="66"/>
        <end position="123"/>
    </location>
</feature>
<dbReference type="OrthoDB" id="2415936at2759"/>
<dbReference type="STRING" id="1555241.A0A4V1IV54"/>
<dbReference type="SMART" id="SM00757">
    <property type="entry name" value="CRA"/>
    <property type="match status" value="1"/>
</dbReference>
<evidence type="ECO:0000313" key="3">
    <source>
        <dbReference type="EMBL" id="RKP02869.1"/>
    </source>
</evidence>
<dbReference type="Pfam" id="PF08513">
    <property type="entry name" value="LisH"/>
    <property type="match status" value="1"/>
</dbReference>
<accession>A0A4V1IV54</accession>
<dbReference type="SMART" id="SM00667">
    <property type="entry name" value="LisH"/>
    <property type="match status" value="1"/>
</dbReference>
<dbReference type="PANTHER" id="PTHR12864">
    <property type="entry name" value="RAN BINDING PROTEIN 9-RELATED"/>
    <property type="match status" value="1"/>
</dbReference>
<dbReference type="AlphaFoldDB" id="A0A4V1IV54"/>
<evidence type="ECO:0000313" key="5">
    <source>
        <dbReference type="Proteomes" id="UP000274922"/>
    </source>
</evidence>
<dbReference type="PROSITE" id="PS50896">
    <property type="entry name" value="LISH"/>
    <property type="match status" value="1"/>
</dbReference>